<dbReference type="Pfam" id="PF00595">
    <property type="entry name" value="PDZ"/>
    <property type="match status" value="1"/>
</dbReference>
<comment type="similarity">
    <text evidence="1 5">Belongs to the peptidase S41A family.</text>
</comment>
<organism evidence="8 9">
    <name type="scientific">Candidatus Electronema aureum</name>
    <dbReference type="NCBI Taxonomy" id="2005002"/>
    <lineage>
        <taxon>Bacteria</taxon>
        <taxon>Pseudomonadati</taxon>
        <taxon>Thermodesulfobacteriota</taxon>
        <taxon>Desulfobulbia</taxon>
        <taxon>Desulfobulbales</taxon>
        <taxon>Desulfobulbaceae</taxon>
        <taxon>Candidatus Electronema</taxon>
    </lineage>
</organism>
<keyword evidence="4 5" id="KW-0720">Serine protease</keyword>
<evidence type="ECO:0000259" key="7">
    <source>
        <dbReference type="PROSITE" id="PS50106"/>
    </source>
</evidence>
<dbReference type="PROSITE" id="PS50106">
    <property type="entry name" value="PDZ"/>
    <property type="match status" value="1"/>
</dbReference>
<dbReference type="EMBL" id="NQJD01000003">
    <property type="protein sequence ID" value="TAA75774.1"/>
    <property type="molecule type" value="Genomic_DNA"/>
</dbReference>
<comment type="caution">
    <text evidence="8">The sequence shown here is derived from an EMBL/GenBank/DDBJ whole genome shotgun (WGS) entry which is preliminary data.</text>
</comment>
<dbReference type="PANTHER" id="PTHR32060">
    <property type="entry name" value="TAIL-SPECIFIC PROTEASE"/>
    <property type="match status" value="1"/>
</dbReference>
<feature type="compositionally biased region" description="Basic and acidic residues" evidence="6">
    <location>
        <begin position="670"/>
        <end position="680"/>
    </location>
</feature>
<evidence type="ECO:0000256" key="5">
    <source>
        <dbReference type="RuleBase" id="RU004404"/>
    </source>
</evidence>
<dbReference type="AlphaFoldDB" id="A0A521G423"/>
<evidence type="ECO:0000313" key="9">
    <source>
        <dbReference type="Proteomes" id="UP000316238"/>
    </source>
</evidence>
<dbReference type="InterPro" id="IPR020992">
    <property type="entry name" value="Tail_Prtase_C"/>
</dbReference>
<dbReference type="InterPro" id="IPR005151">
    <property type="entry name" value="Tail-specific_protease"/>
</dbReference>
<dbReference type="SUPFAM" id="SSF52096">
    <property type="entry name" value="ClpP/crotonase"/>
    <property type="match status" value="1"/>
</dbReference>
<dbReference type="GO" id="GO:0007165">
    <property type="term" value="P:signal transduction"/>
    <property type="evidence" value="ECO:0007669"/>
    <property type="project" value="TreeGrafter"/>
</dbReference>
<evidence type="ECO:0000256" key="4">
    <source>
        <dbReference type="ARBA" id="ARBA00022825"/>
    </source>
</evidence>
<gene>
    <name evidence="8" type="ORF">CDV28_10313</name>
</gene>
<sequence length="710" mass="79022">MRLHRIVLSGLFASLFFGASLHGKVMPTEFDAGRNRLIAYMLSHQLPAQHFSHKPLDTQISKAAYDLYLKQLDPRKQFLLAEDIRQLDALSDKIGEEIGQGRILLPDAGMSLLNRRAAEVDKLADQLLDAGFDPDRVDYLQTDPEKMTSPANEDELRDRWRRSLKLEVIDTYLEEIEKENKALQDKKQPAVSVENAQVDPKVWAAAIDKVRKKTHRYIERLRKTDQQEHYNRYFDAIARAYDPHTSYMAPSSKEDFDIHMSGSLEGIGALLREDDGHIKVVNIIPGSPAEAQGQLQAEDVIMAVSEKDGEPVDISAMSIRDAVSHIRGPKGSEVRLTVSRSDGTRLVIPITRDVVKLEDTYVKSAVLKDKKGQKIGYVRIPSFYRDFSDSKKAEESRNVTDDTRSELGKLKKEGVTGLILDLRGNGGGSLSDAVDVSGLFLPGGPVVQVKNAEGKILMLDDEDKNVVYDGPMLVLINQFAASASEILAAALQDYGRALIVGGAHTHGKGTVQALMDMNRNLPLLHLKKYDDLGALKVTIQKFYRINGSSTQYKGVVPDVTLPSMLDYLETGEQYLDYSLPWDQVKSVSYSSWKGPHMDVEEAKLKSSAYLASNEKFKKIETESLLAKERKDKSLVPVYLAGVLKDRKELERAKKETEAAGVLGEEDEEPTSGKKEKKTLEQELATDPYTDLALFLMDSSAAVAENSVGKK</sequence>
<dbReference type="CDD" id="cd06782">
    <property type="entry name" value="cpPDZ_CPP-like"/>
    <property type="match status" value="1"/>
</dbReference>
<dbReference type="InterPro" id="IPR036034">
    <property type="entry name" value="PDZ_sf"/>
</dbReference>
<dbReference type="Gene3D" id="3.90.226.10">
    <property type="entry name" value="2-enoyl-CoA Hydratase, Chain A, domain 1"/>
    <property type="match status" value="1"/>
</dbReference>
<keyword evidence="3 5" id="KW-0378">Hydrolase</keyword>
<evidence type="ECO:0000256" key="1">
    <source>
        <dbReference type="ARBA" id="ARBA00009179"/>
    </source>
</evidence>
<dbReference type="FunFam" id="3.90.226.10:FF:000090">
    <property type="entry name" value="Tail-specific protease"/>
    <property type="match status" value="1"/>
</dbReference>
<dbReference type="GO" id="GO:0006508">
    <property type="term" value="P:proteolysis"/>
    <property type="evidence" value="ECO:0007669"/>
    <property type="project" value="UniProtKB-KW"/>
</dbReference>
<dbReference type="EC" id="3.4.21.102" evidence="8"/>
<keyword evidence="2 5" id="KW-0645">Protease</keyword>
<dbReference type="Proteomes" id="UP000316238">
    <property type="component" value="Unassembled WGS sequence"/>
</dbReference>
<dbReference type="Pfam" id="PF03572">
    <property type="entry name" value="Peptidase_S41"/>
    <property type="match status" value="1"/>
</dbReference>
<dbReference type="InterPro" id="IPR004447">
    <property type="entry name" value="Peptidase_S41A"/>
</dbReference>
<dbReference type="CDD" id="cd07560">
    <property type="entry name" value="Peptidase_S41_CPP"/>
    <property type="match status" value="1"/>
</dbReference>
<dbReference type="Pfam" id="PF17804">
    <property type="entry name" value="TSP_NTD"/>
    <property type="match status" value="1"/>
</dbReference>
<dbReference type="SMART" id="SM00245">
    <property type="entry name" value="TSPc"/>
    <property type="match status" value="1"/>
</dbReference>
<dbReference type="SMART" id="SM00228">
    <property type="entry name" value="PDZ"/>
    <property type="match status" value="1"/>
</dbReference>
<dbReference type="Pfam" id="PF11818">
    <property type="entry name" value="DUF3340"/>
    <property type="match status" value="1"/>
</dbReference>
<dbReference type="InterPro" id="IPR029045">
    <property type="entry name" value="ClpP/crotonase-like_dom_sf"/>
</dbReference>
<evidence type="ECO:0000256" key="6">
    <source>
        <dbReference type="SAM" id="MobiDB-lite"/>
    </source>
</evidence>
<evidence type="ECO:0000256" key="2">
    <source>
        <dbReference type="ARBA" id="ARBA00022670"/>
    </source>
</evidence>
<name>A0A521G423_9BACT</name>
<evidence type="ECO:0000256" key="3">
    <source>
        <dbReference type="ARBA" id="ARBA00022801"/>
    </source>
</evidence>
<feature type="region of interest" description="Disordered" evidence="6">
    <location>
        <begin position="653"/>
        <end position="682"/>
    </location>
</feature>
<dbReference type="GO" id="GO:0030288">
    <property type="term" value="C:outer membrane-bounded periplasmic space"/>
    <property type="evidence" value="ECO:0007669"/>
    <property type="project" value="TreeGrafter"/>
</dbReference>
<dbReference type="Gene3D" id="2.30.42.10">
    <property type="match status" value="1"/>
</dbReference>
<dbReference type="SUPFAM" id="SSF50156">
    <property type="entry name" value="PDZ domain-like"/>
    <property type="match status" value="1"/>
</dbReference>
<protein>
    <submittedName>
        <fullName evidence="8">C-terminal processing peptidase-1, Serine peptidase, MEROPS family S41A</fullName>
        <ecNumber evidence="8">3.4.21.102</ecNumber>
    </submittedName>
</protein>
<evidence type="ECO:0000313" key="8">
    <source>
        <dbReference type="EMBL" id="TAA75774.1"/>
    </source>
</evidence>
<dbReference type="GO" id="GO:0004252">
    <property type="term" value="F:serine-type endopeptidase activity"/>
    <property type="evidence" value="ECO:0007669"/>
    <property type="project" value="UniProtKB-EC"/>
</dbReference>
<dbReference type="PANTHER" id="PTHR32060:SF22">
    <property type="entry name" value="CARBOXYL-TERMINAL-PROCESSING PEPTIDASE 3, CHLOROPLASTIC"/>
    <property type="match status" value="1"/>
</dbReference>
<dbReference type="NCBIfam" id="TIGR00225">
    <property type="entry name" value="prc"/>
    <property type="match status" value="1"/>
</dbReference>
<proteinExistence type="inferred from homology"/>
<dbReference type="InterPro" id="IPR040573">
    <property type="entry name" value="TSP_N"/>
</dbReference>
<dbReference type="Gene3D" id="3.30.750.44">
    <property type="match status" value="1"/>
</dbReference>
<dbReference type="InterPro" id="IPR001478">
    <property type="entry name" value="PDZ"/>
</dbReference>
<accession>A0A521G423</accession>
<reference evidence="8" key="1">
    <citation type="submission" date="2017-07" db="EMBL/GenBank/DDBJ databases">
        <title>The cable genome - Insights into the physiology and evolution of filamentous bacteria capable of sulfide oxidation via long distance electron transfer.</title>
        <authorList>
            <person name="Thorup C."/>
            <person name="Bjerg J.T."/>
            <person name="Schreiber L."/>
            <person name="Nielsen L.P."/>
            <person name="Kjeldsen K.U."/>
            <person name="Boesen T."/>
            <person name="Boggild A."/>
            <person name="Meysman F."/>
            <person name="Geelhoed J."/>
            <person name="Schramm A."/>
        </authorList>
    </citation>
    <scope>NUCLEOTIDE SEQUENCE [LARGE SCALE GENOMIC DNA]</scope>
    <source>
        <strain evidence="8">GS</strain>
    </source>
</reference>
<feature type="domain" description="PDZ" evidence="7">
    <location>
        <begin position="257"/>
        <end position="327"/>
    </location>
</feature>
<keyword evidence="9" id="KW-1185">Reference proteome</keyword>